<keyword evidence="4" id="KW-1185">Reference proteome</keyword>
<dbReference type="Proteomes" id="UP001153069">
    <property type="component" value="Unassembled WGS sequence"/>
</dbReference>
<feature type="region of interest" description="Disordered" evidence="1">
    <location>
        <begin position="677"/>
        <end position="720"/>
    </location>
</feature>
<evidence type="ECO:0000256" key="2">
    <source>
        <dbReference type="SAM" id="Phobius"/>
    </source>
</evidence>
<feature type="transmembrane region" description="Helical" evidence="2">
    <location>
        <begin position="458"/>
        <end position="484"/>
    </location>
</feature>
<accession>A0A9N8HRD7</accession>
<sequence>MNRFADLPKPFSETRPEDPSELFTSVVPSYFLVSWILNQCGSTEFTECQPSVLFILLPLSFHLFILSFSLVVVFCKYAVVGTYEHMKIEILSWGYLHWWFIDRLIEVWESIAGQFVVGTKYIWVFYWLLGVDLSWSAKIESYIHEFDLVQVGSNATIGHPLKCRKFSQSNEDCPKMTFQPIMIGKDSTISGMVSPGAKIGDGSKVVKLSVVQERAMVSDGVLAQGNPAYNAGPFKHQEASYAEESMLDVIKIAWTIFEAYHFFALSFVVHATLSMILPSWRYSGIVHWILLFPLTSFLALLTSIALKWLLIGRRDPSDDYESSLWRRATNWACDFHFHIAAWPITPFIGHSKLWTIILFLHGLDVDMVSELNINPYTQSTPSKVDYLKIHNSFVSTIYLDLNHECVDSKIDISNSSIGYGVNLRPGIRIQNSVLPPRADVSESVIDLNRSGLAFRPSLILDMVLPECAQLGLNVVLFASIIPSFEVGSVATTSSSGIGAVLGLVAALVLQLAIWNLSSMAVEWILLKLPGRAQQALFGVYINHVWIFRVRNWLIQLLYGTPMFGWYASMMGAEVDGDLWFFGHTLYEFRRLHFRGCIIVDSSYVSGHFVDGNGLSVDDTVVSGVLHPVCVAIAGSVASGENGPWKLFLTSGDGTKESPQPPQRDAISYHLGSSLSLPAGNTPADINHSSQGLQGATDHIRSESLNGYAVHQDPDTRELEV</sequence>
<feature type="transmembrane region" description="Helical" evidence="2">
    <location>
        <begin position="285"/>
        <end position="310"/>
    </location>
</feature>
<feature type="transmembrane region" description="Helical" evidence="2">
    <location>
        <begin position="496"/>
        <end position="517"/>
    </location>
</feature>
<organism evidence="3 4">
    <name type="scientific">Seminavis robusta</name>
    <dbReference type="NCBI Taxonomy" id="568900"/>
    <lineage>
        <taxon>Eukaryota</taxon>
        <taxon>Sar</taxon>
        <taxon>Stramenopiles</taxon>
        <taxon>Ochrophyta</taxon>
        <taxon>Bacillariophyta</taxon>
        <taxon>Bacillariophyceae</taxon>
        <taxon>Bacillariophycidae</taxon>
        <taxon>Naviculales</taxon>
        <taxon>Naviculaceae</taxon>
        <taxon>Seminavis</taxon>
    </lineage>
</organism>
<evidence type="ECO:0000313" key="4">
    <source>
        <dbReference type="Proteomes" id="UP001153069"/>
    </source>
</evidence>
<keyword evidence="2" id="KW-0472">Membrane</keyword>
<dbReference type="InterPro" id="IPR011004">
    <property type="entry name" value="Trimer_LpxA-like_sf"/>
</dbReference>
<proteinExistence type="predicted"/>
<gene>
    <name evidence="3" type="ORF">SEMRO_1385_G268180.1</name>
</gene>
<dbReference type="OrthoDB" id="10401973at2759"/>
<reference evidence="3" key="1">
    <citation type="submission" date="2020-06" db="EMBL/GenBank/DDBJ databases">
        <authorList>
            <consortium name="Plant Systems Biology data submission"/>
        </authorList>
    </citation>
    <scope>NUCLEOTIDE SEQUENCE</scope>
    <source>
        <strain evidence="3">D6</strain>
    </source>
</reference>
<protein>
    <submittedName>
        <fullName evidence="3">Uncharacterized protein</fullName>
    </submittedName>
</protein>
<evidence type="ECO:0000313" key="3">
    <source>
        <dbReference type="EMBL" id="CAB9523166.1"/>
    </source>
</evidence>
<keyword evidence="2" id="KW-0812">Transmembrane</keyword>
<comment type="caution">
    <text evidence="3">The sequence shown here is derived from an EMBL/GenBank/DDBJ whole genome shotgun (WGS) entry which is preliminary data.</text>
</comment>
<dbReference type="Gene3D" id="2.160.10.10">
    <property type="entry name" value="Hexapeptide repeat proteins"/>
    <property type="match status" value="1"/>
</dbReference>
<name>A0A9N8HRD7_9STRA</name>
<dbReference type="SUPFAM" id="SSF51161">
    <property type="entry name" value="Trimeric LpxA-like enzymes"/>
    <property type="match status" value="1"/>
</dbReference>
<dbReference type="EMBL" id="CAICTM010001383">
    <property type="protein sequence ID" value="CAB9523166.1"/>
    <property type="molecule type" value="Genomic_DNA"/>
</dbReference>
<evidence type="ECO:0000256" key="1">
    <source>
        <dbReference type="SAM" id="MobiDB-lite"/>
    </source>
</evidence>
<keyword evidence="2" id="KW-1133">Transmembrane helix</keyword>
<dbReference type="AlphaFoldDB" id="A0A9N8HRD7"/>
<feature type="transmembrane region" description="Helical" evidence="2">
    <location>
        <begin position="52"/>
        <end position="79"/>
    </location>
</feature>
<feature type="compositionally biased region" description="Basic and acidic residues" evidence="1">
    <location>
        <begin position="711"/>
        <end position="720"/>
    </location>
</feature>
<feature type="transmembrane region" description="Helical" evidence="2">
    <location>
        <begin position="252"/>
        <end position="273"/>
    </location>
</feature>